<dbReference type="Proteomes" id="UP001054837">
    <property type="component" value="Unassembled WGS sequence"/>
</dbReference>
<evidence type="ECO:0000313" key="1">
    <source>
        <dbReference type="EMBL" id="GIY29753.1"/>
    </source>
</evidence>
<proteinExistence type="predicted"/>
<accession>A0AAV4S5H6</accession>
<comment type="caution">
    <text evidence="1">The sequence shown here is derived from an EMBL/GenBank/DDBJ whole genome shotgun (WGS) entry which is preliminary data.</text>
</comment>
<evidence type="ECO:0000313" key="2">
    <source>
        <dbReference type="Proteomes" id="UP001054837"/>
    </source>
</evidence>
<gene>
    <name evidence="1" type="ORF">CDAR_527891</name>
</gene>
<sequence length="110" mass="12993">MLEREKTDDTRIYQMHRCNWEKLCSSRHHGKSSLPAASLKTEPTVFRNHFLFKSLLYAAENPNFYCLSFRTRLTVQKWSPDERSIMSAYGTVPIPPPSRWSTGVPRRYRK</sequence>
<dbReference type="EMBL" id="BPLQ01007380">
    <property type="protein sequence ID" value="GIY29753.1"/>
    <property type="molecule type" value="Genomic_DNA"/>
</dbReference>
<protein>
    <submittedName>
        <fullName evidence="1">Uncharacterized protein</fullName>
    </submittedName>
</protein>
<organism evidence="1 2">
    <name type="scientific">Caerostris darwini</name>
    <dbReference type="NCBI Taxonomy" id="1538125"/>
    <lineage>
        <taxon>Eukaryota</taxon>
        <taxon>Metazoa</taxon>
        <taxon>Ecdysozoa</taxon>
        <taxon>Arthropoda</taxon>
        <taxon>Chelicerata</taxon>
        <taxon>Arachnida</taxon>
        <taxon>Araneae</taxon>
        <taxon>Araneomorphae</taxon>
        <taxon>Entelegynae</taxon>
        <taxon>Araneoidea</taxon>
        <taxon>Araneidae</taxon>
        <taxon>Caerostris</taxon>
    </lineage>
</organism>
<dbReference type="AlphaFoldDB" id="A0AAV4S5H6"/>
<name>A0AAV4S5H6_9ARAC</name>
<reference evidence="1 2" key="1">
    <citation type="submission" date="2021-06" db="EMBL/GenBank/DDBJ databases">
        <title>Caerostris darwini draft genome.</title>
        <authorList>
            <person name="Kono N."/>
            <person name="Arakawa K."/>
        </authorList>
    </citation>
    <scope>NUCLEOTIDE SEQUENCE [LARGE SCALE GENOMIC DNA]</scope>
</reference>
<keyword evidence="2" id="KW-1185">Reference proteome</keyword>